<proteinExistence type="predicted"/>
<dbReference type="KEGG" id="adu:107465910"/>
<reference evidence="2" key="1">
    <citation type="journal article" date="2016" name="Nat. Genet.">
        <title>The genome sequences of Arachis duranensis and Arachis ipaensis, the diploid ancestors of cultivated peanut.</title>
        <authorList>
            <person name="Bertioli D.J."/>
            <person name="Cannon S.B."/>
            <person name="Froenicke L."/>
            <person name="Huang G."/>
            <person name="Farmer A.D."/>
            <person name="Cannon E.K."/>
            <person name="Liu X."/>
            <person name="Gao D."/>
            <person name="Clevenger J."/>
            <person name="Dash S."/>
            <person name="Ren L."/>
            <person name="Moretzsohn M.C."/>
            <person name="Shirasawa K."/>
            <person name="Huang W."/>
            <person name="Vidigal B."/>
            <person name="Abernathy B."/>
            <person name="Chu Y."/>
            <person name="Niederhuth C.E."/>
            <person name="Umale P."/>
            <person name="Araujo A.C."/>
            <person name="Kozik A."/>
            <person name="Kim K.D."/>
            <person name="Burow M.D."/>
            <person name="Varshney R.K."/>
            <person name="Wang X."/>
            <person name="Zhang X."/>
            <person name="Barkley N."/>
            <person name="Guimaraes P.M."/>
            <person name="Isobe S."/>
            <person name="Guo B."/>
            <person name="Liao B."/>
            <person name="Stalker H.T."/>
            <person name="Schmitz R.J."/>
            <person name="Scheffler B.E."/>
            <person name="Leal-Bertioli S.C."/>
            <person name="Xun X."/>
            <person name="Jackson S.A."/>
            <person name="Michelmore R."/>
            <person name="Ozias-Akins P."/>
        </authorList>
    </citation>
    <scope>NUCLEOTIDE SEQUENCE [LARGE SCALE GENOMIC DNA]</scope>
    <source>
        <strain evidence="2">cv. V14167</strain>
    </source>
</reference>
<dbReference type="CDD" id="cd00303">
    <property type="entry name" value="retropepsin_like"/>
    <property type="match status" value="1"/>
</dbReference>
<evidence type="ECO:0000313" key="2">
    <source>
        <dbReference type="Proteomes" id="UP000515211"/>
    </source>
</evidence>
<gene>
    <name evidence="3" type="primary">LOC107465910</name>
</gene>
<dbReference type="Proteomes" id="UP000515211">
    <property type="component" value="Chromosome 9"/>
</dbReference>
<evidence type="ECO:0000256" key="1">
    <source>
        <dbReference type="SAM" id="MobiDB-lite"/>
    </source>
</evidence>
<dbReference type="PANTHER" id="PTHR33067:SF9">
    <property type="entry name" value="RNA-DIRECTED DNA POLYMERASE"/>
    <property type="match status" value="1"/>
</dbReference>
<keyword evidence="2" id="KW-1185">Reference proteome</keyword>
<dbReference type="PANTHER" id="PTHR33067">
    <property type="entry name" value="RNA-DIRECTED DNA POLYMERASE-RELATED"/>
    <property type="match status" value="1"/>
</dbReference>
<dbReference type="GeneID" id="107465910"/>
<dbReference type="AlphaFoldDB" id="A0A6P4BN67"/>
<evidence type="ECO:0000313" key="3">
    <source>
        <dbReference type="RefSeq" id="XP_015940382.1"/>
    </source>
</evidence>
<sequence>MQSCEIKRNFERIEAAIAQLSSQTSGAVSSLMDRQAQTDRRIDANQEEYRSNMKNQGATISKLEAQVGILSKQIPLFTHTFPSDTMANPRGECKAITLRSGKVVEEGTPSKDNHEEVASKHEKEDEEEIPASPPPKLVLKPYVPKAPYSQRLKKDGKDGQFSKFLEIFKKLQINIPFVKALEQMPLYAKFLKELITKKRNWEAKETIMLTEECSAIIQNKLPQKLKNPGSFQIPCIIRDITIEKALCDLGASINLMSLTMMRRMKIEEAKPTRMALQLADRTFKFPHGVVEDLLLKVGESFSLLILLC</sequence>
<reference evidence="3" key="2">
    <citation type="submission" date="2025-08" db="UniProtKB">
        <authorList>
            <consortium name="RefSeq"/>
        </authorList>
    </citation>
    <scope>IDENTIFICATION</scope>
    <source>
        <tissue evidence="3">Whole plant</tissue>
    </source>
</reference>
<protein>
    <submittedName>
        <fullName evidence="3">Uncharacterized protein LOC107465910</fullName>
    </submittedName>
</protein>
<accession>A0A6P4BN67</accession>
<name>A0A6P4BN67_ARADU</name>
<organism evidence="2 3">
    <name type="scientific">Arachis duranensis</name>
    <name type="common">Wild peanut</name>
    <dbReference type="NCBI Taxonomy" id="130453"/>
    <lineage>
        <taxon>Eukaryota</taxon>
        <taxon>Viridiplantae</taxon>
        <taxon>Streptophyta</taxon>
        <taxon>Embryophyta</taxon>
        <taxon>Tracheophyta</taxon>
        <taxon>Spermatophyta</taxon>
        <taxon>Magnoliopsida</taxon>
        <taxon>eudicotyledons</taxon>
        <taxon>Gunneridae</taxon>
        <taxon>Pentapetalae</taxon>
        <taxon>rosids</taxon>
        <taxon>fabids</taxon>
        <taxon>Fabales</taxon>
        <taxon>Fabaceae</taxon>
        <taxon>Papilionoideae</taxon>
        <taxon>50 kb inversion clade</taxon>
        <taxon>dalbergioids sensu lato</taxon>
        <taxon>Dalbergieae</taxon>
        <taxon>Pterocarpus clade</taxon>
        <taxon>Arachis</taxon>
    </lineage>
</organism>
<feature type="compositionally biased region" description="Basic and acidic residues" evidence="1">
    <location>
        <begin position="102"/>
        <end position="123"/>
    </location>
</feature>
<feature type="region of interest" description="Disordered" evidence="1">
    <location>
        <begin position="102"/>
        <end position="136"/>
    </location>
</feature>
<dbReference type="InterPro" id="IPR021109">
    <property type="entry name" value="Peptidase_aspartic_dom_sf"/>
</dbReference>
<dbReference type="Gene3D" id="2.40.70.10">
    <property type="entry name" value="Acid Proteases"/>
    <property type="match status" value="1"/>
</dbReference>
<dbReference type="RefSeq" id="XP_015940382.1">
    <property type="nucleotide sequence ID" value="XM_016084896.1"/>
</dbReference>